<name>A0A2T5I7L0_9PROT</name>
<dbReference type="Pfam" id="PF03592">
    <property type="entry name" value="Terminase_2"/>
    <property type="match status" value="1"/>
</dbReference>
<dbReference type="EMBL" id="QAOK01000022">
    <property type="protein sequence ID" value="PTQ79814.1"/>
    <property type="molecule type" value="Genomic_DNA"/>
</dbReference>
<dbReference type="AlphaFoldDB" id="A0A2T5I7L0"/>
<accession>A0A2T5I7L0</accession>
<sequence length="192" mass="21453">MKKPRGSELTPKQQRFAVEYCVDLNATAAYARAGYRSRGNSAEVSACRLLRNAKVQEAIELKQKEVAKRCEVTAENIVRETAAVAFSDIRKLFNSDGSPKAIHEIDDATASAISSIEVGQTITDGKVTARTCRIRFWDKNSAHERLFRHMGLFRKEHAPQKSPRKMKVVFVSPDGEVVPFSNRGKAGDPERF</sequence>
<dbReference type="PANTHER" id="PTHR41328:SF2">
    <property type="entry name" value="TERMINASE SMALL SUBUNIT"/>
    <property type="match status" value="1"/>
</dbReference>
<gene>
    <name evidence="3" type="ORF">C8R21_12218</name>
</gene>
<protein>
    <submittedName>
        <fullName evidence="3">Phage terminase small subunit</fullName>
    </submittedName>
</protein>
<reference evidence="3 4" key="1">
    <citation type="submission" date="2018-04" db="EMBL/GenBank/DDBJ databases">
        <title>Active sludge and wastewater microbial communities from Klosterneuburg, Austria.</title>
        <authorList>
            <person name="Wagner M."/>
        </authorList>
    </citation>
    <scope>NUCLEOTIDE SEQUENCE [LARGE SCALE GENOMIC DNA]</scope>
    <source>
        <strain evidence="3 4">Nl12</strain>
    </source>
</reference>
<keyword evidence="2" id="KW-0231">Viral genome packaging</keyword>
<dbReference type="InterPro" id="IPR038713">
    <property type="entry name" value="Terminase_Gp1_N_sf"/>
</dbReference>
<dbReference type="InterPro" id="IPR005335">
    <property type="entry name" value="Terminase_ssu"/>
</dbReference>
<evidence type="ECO:0000256" key="2">
    <source>
        <dbReference type="ARBA" id="ARBA00023219"/>
    </source>
</evidence>
<keyword evidence="1" id="KW-1188">Viral release from host cell</keyword>
<evidence type="ECO:0000313" key="4">
    <source>
        <dbReference type="Proteomes" id="UP000244152"/>
    </source>
</evidence>
<evidence type="ECO:0000256" key="1">
    <source>
        <dbReference type="ARBA" id="ARBA00022612"/>
    </source>
</evidence>
<comment type="caution">
    <text evidence="3">The sequence shown here is derived from an EMBL/GenBank/DDBJ whole genome shotgun (WGS) entry which is preliminary data.</text>
</comment>
<dbReference type="InterPro" id="IPR052404">
    <property type="entry name" value="SPP1-like_terminase"/>
</dbReference>
<dbReference type="PANTHER" id="PTHR41328">
    <property type="entry name" value="TERMINASE SMALL SUBUNIT-RELATED"/>
    <property type="match status" value="1"/>
</dbReference>
<organism evidence="3 4">
    <name type="scientific">Nitrosospira multiformis</name>
    <dbReference type="NCBI Taxonomy" id="1231"/>
    <lineage>
        <taxon>Bacteria</taxon>
        <taxon>Pseudomonadati</taxon>
        <taxon>Pseudomonadota</taxon>
        <taxon>Betaproteobacteria</taxon>
        <taxon>Nitrosomonadales</taxon>
        <taxon>Nitrosomonadaceae</taxon>
        <taxon>Nitrosospira</taxon>
    </lineage>
</organism>
<proteinExistence type="predicted"/>
<dbReference type="Proteomes" id="UP000244152">
    <property type="component" value="Unassembled WGS sequence"/>
</dbReference>
<evidence type="ECO:0000313" key="3">
    <source>
        <dbReference type="EMBL" id="PTQ79814.1"/>
    </source>
</evidence>
<dbReference type="GO" id="GO:0051276">
    <property type="term" value="P:chromosome organization"/>
    <property type="evidence" value="ECO:0007669"/>
    <property type="project" value="InterPro"/>
</dbReference>
<dbReference type="Gene3D" id="1.10.10.1400">
    <property type="entry name" value="Terminase, small subunit, N-terminal DNA-binding domain, HTH motif"/>
    <property type="match status" value="1"/>
</dbReference>